<dbReference type="Gene3D" id="3.30.420.10">
    <property type="entry name" value="Ribonuclease H-like superfamily/Ribonuclease H"/>
    <property type="match status" value="1"/>
</dbReference>
<dbReference type="GO" id="GO:0003676">
    <property type="term" value="F:nucleic acid binding"/>
    <property type="evidence" value="ECO:0007669"/>
    <property type="project" value="InterPro"/>
</dbReference>
<dbReference type="RefSeq" id="XP_024887655.1">
    <property type="nucleotide sequence ID" value="XM_025031887.1"/>
</dbReference>
<dbReference type="GeneID" id="112464732"/>
<dbReference type="PANTHER" id="PTHR37984">
    <property type="entry name" value="PROTEIN CBG26694"/>
    <property type="match status" value="1"/>
</dbReference>
<evidence type="ECO:0000259" key="1">
    <source>
        <dbReference type="PROSITE" id="PS50994"/>
    </source>
</evidence>
<feature type="non-terminal residue" evidence="3">
    <location>
        <position position="192"/>
    </location>
</feature>
<dbReference type="InterPro" id="IPR001584">
    <property type="entry name" value="Integrase_cat-core"/>
</dbReference>
<dbReference type="PANTHER" id="PTHR37984:SF5">
    <property type="entry name" value="PROTEIN NYNRIN-LIKE"/>
    <property type="match status" value="1"/>
</dbReference>
<proteinExistence type="predicted"/>
<keyword evidence="2" id="KW-1185">Reference proteome</keyword>
<organism evidence="2 3">
    <name type="scientific">Temnothorax curvispinosus</name>
    <dbReference type="NCBI Taxonomy" id="300111"/>
    <lineage>
        <taxon>Eukaryota</taxon>
        <taxon>Metazoa</taxon>
        <taxon>Ecdysozoa</taxon>
        <taxon>Arthropoda</taxon>
        <taxon>Hexapoda</taxon>
        <taxon>Insecta</taxon>
        <taxon>Pterygota</taxon>
        <taxon>Neoptera</taxon>
        <taxon>Endopterygota</taxon>
        <taxon>Hymenoptera</taxon>
        <taxon>Apocrita</taxon>
        <taxon>Aculeata</taxon>
        <taxon>Formicoidea</taxon>
        <taxon>Formicidae</taxon>
        <taxon>Myrmicinae</taxon>
        <taxon>Temnothorax</taxon>
    </lineage>
</organism>
<accession>A0A6J1R477</accession>
<dbReference type="PROSITE" id="PS50994">
    <property type="entry name" value="INTEGRASE"/>
    <property type="match status" value="1"/>
</dbReference>
<dbReference type="Proteomes" id="UP000504618">
    <property type="component" value="Unplaced"/>
</dbReference>
<dbReference type="InterPro" id="IPR012337">
    <property type="entry name" value="RNaseH-like_sf"/>
</dbReference>
<dbReference type="AlphaFoldDB" id="A0A6J1R477"/>
<gene>
    <name evidence="3" type="primary">LOC112464732</name>
</gene>
<name>A0A6J1R477_9HYME</name>
<dbReference type="GO" id="GO:0015074">
    <property type="term" value="P:DNA integration"/>
    <property type="evidence" value="ECO:0007669"/>
    <property type="project" value="InterPro"/>
</dbReference>
<dbReference type="InterPro" id="IPR036397">
    <property type="entry name" value="RNaseH_sf"/>
</dbReference>
<sequence>MEDIVSKELFIEKYNKYYEEQPETLKAKQAVDVANKLIKIFLQFGAPAILQSDNGREFVNKVIEEFKVLWPQLHIVHGRPRHPQSQGSVERANQDVENMLRAWMTDNHSTSWATGCYFVQWQKNNSLHRVIGRSPFKAVFGSDPKLGLASTNLPQHILSSVATEEELNNLKIEINSNGLTVDSNEDELADGD</sequence>
<protein>
    <submittedName>
        <fullName evidence="3">KRAB-A domain-containing protein 2-like</fullName>
    </submittedName>
</protein>
<feature type="domain" description="Integrase catalytic" evidence="1">
    <location>
        <begin position="25"/>
        <end position="143"/>
    </location>
</feature>
<evidence type="ECO:0000313" key="3">
    <source>
        <dbReference type="RefSeq" id="XP_024887655.1"/>
    </source>
</evidence>
<reference evidence="3" key="1">
    <citation type="submission" date="2025-08" db="UniProtKB">
        <authorList>
            <consortium name="RefSeq"/>
        </authorList>
    </citation>
    <scope>IDENTIFICATION</scope>
    <source>
        <tissue evidence="3">Whole body</tissue>
    </source>
</reference>
<dbReference type="SUPFAM" id="SSF53098">
    <property type="entry name" value="Ribonuclease H-like"/>
    <property type="match status" value="1"/>
</dbReference>
<dbReference type="OrthoDB" id="7552853at2759"/>
<dbReference type="InterPro" id="IPR050951">
    <property type="entry name" value="Retrovirus_Pol_polyprotein"/>
</dbReference>
<evidence type="ECO:0000313" key="2">
    <source>
        <dbReference type="Proteomes" id="UP000504618"/>
    </source>
</evidence>